<organism evidence="2 3">
    <name type="scientific">Tumebacillus flagellatus</name>
    <dbReference type="NCBI Taxonomy" id="1157490"/>
    <lineage>
        <taxon>Bacteria</taxon>
        <taxon>Bacillati</taxon>
        <taxon>Bacillota</taxon>
        <taxon>Bacilli</taxon>
        <taxon>Bacillales</taxon>
        <taxon>Alicyclobacillaceae</taxon>
        <taxon>Tumebacillus</taxon>
    </lineage>
</organism>
<dbReference type="AlphaFoldDB" id="A0A074MDR2"/>
<comment type="caution">
    <text evidence="2">The sequence shown here is derived from an EMBL/GenBank/DDBJ whole genome shotgun (WGS) entry which is preliminary data.</text>
</comment>
<dbReference type="STRING" id="1157490.EL26_07265"/>
<proteinExistence type="predicted"/>
<dbReference type="SUPFAM" id="SSF54427">
    <property type="entry name" value="NTF2-like"/>
    <property type="match status" value="1"/>
</dbReference>
<dbReference type="InterPro" id="IPR037401">
    <property type="entry name" value="SnoaL-like"/>
</dbReference>
<evidence type="ECO:0000313" key="2">
    <source>
        <dbReference type="EMBL" id="KEO83977.1"/>
    </source>
</evidence>
<keyword evidence="3" id="KW-1185">Reference proteome</keyword>
<protein>
    <recommendedName>
        <fullName evidence="1">SnoaL-like domain-containing protein</fullName>
    </recommendedName>
</protein>
<feature type="domain" description="SnoaL-like" evidence="1">
    <location>
        <begin position="8"/>
        <end position="133"/>
    </location>
</feature>
<accession>A0A074MDR2</accession>
<dbReference type="Gene3D" id="3.10.450.50">
    <property type="match status" value="1"/>
</dbReference>
<reference evidence="2 3" key="1">
    <citation type="journal article" date="2013" name="Int. J. Syst. Evol. Microbiol.">
        <title>Tumebacillus flagellatus sp. nov., an alpha-amylase/pullulanase-producing bacterium isolated from cassava wastewater.</title>
        <authorList>
            <person name="Wang Q."/>
            <person name="Xie N."/>
            <person name="Qin Y."/>
            <person name="Shen N."/>
            <person name="Zhu J."/>
            <person name="Mi H."/>
            <person name="Huang R."/>
        </authorList>
    </citation>
    <scope>NUCLEOTIDE SEQUENCE [LARGE SCALE GENOMIC DNA]</scope>
    <source>
        <strain evidence="2 3">GST4</strain>
    </source>
</reference>
<gene>
    <name evidence="2" type="ORF">EL26_07265</name>
</gene>
<name>A0A074MDR2_9BACL</name>
<sequence length="145" mass="16641">MTIRFNTVQDVLENYKSSVAENDVEKYTAAYASDIHLYDCWDDWECVGISKWTDIVKAWFNGTKEEGVLLKTEFNDVVVEESETVGFVRCNITFAAYNDAGEKLRQITNRFTFGLRKEDDSWKIAHQHSSLPVNGQTGKGVFQRN</sequence>
<dbReference type="OrthoDB" id="9812295at2"/>
<dbReference type="InterPro" id="IPR032710">
    <property type="entry name" value="NTF2-like_dom_sf"/>
</dbReference>
<dbReference type="RefSeq" id="WP_038086010.1">
    <property type="nucleotide sequence ID" value="NZ_JMIR01000007.1"/>
</dbReference>
<dbReference type="eggNOG" id="COG4319">
    <property type="taxonomic scope" value="Bacteria"/>
</dbReference>
<dbReference type="Pfam" id="PF13474">
    <property type="entry name" value="SnoaL_3"/>
    <property type="match status" value="1"/>
</dbReference>
<evidence type="ECO:0000259" key="1">
    <source>
        <dbReference type="Pfam" id="PF13474"/>
    </source>
</evidence>
<dbReference type="EMBL" id="JMIR01000007">
    <property type="protein sequence ID" value="KEO83977.1"/>
    <property type="molecule type" value="Genomic_DNA"/>
</dbReference>
<dbReference type="Proteomes" id="UP000027931">
    <property type="component" value="Unassembled WGS sequence"/>
</dbReference>
<evidence type="ECO:0000313" key="3">
    <source>
        <dbReference type="Proteomes" id="UP000027931"/>
    </source>
</evidence>